<reference evidence="2 3" key="1">
    <citation type="submission" date="2024-02" db="EMBL/GenBank/DDBJ databases">
        <title>Genome analysis and characterization of Microbaculum marinisediminis sp. nov., isolated from marine sediment.</title>
        <authorList>
            <person name="Du Z.-J."/>
            <person name="Ye Y.-Q."/>
            <person name="Zhang Z.-R."/>
            <person name="Yuan S.-M."/>
            <person name="Zhang X.-Y."/>
        </authorList>
    </citation>
    <scope>NUCLEOTIDE SEQUENCE [LARGE SCALE GENOMIC DNA]</scope>
    <source>
        <strain evidence="2 3">SDUM1044001</strain>
    </source>
</reference>
<keyword evidence="3" id="KW-1185">Reference proteome</keyword>
<dbReference type="GO" id="GO:0005886">
    <property type="term" value="C:plasma membrane"/>
    <property type="evidence" value="ECO:0007669"/>
    <property type="project" value="TreeGrafter"/>
</dbReference>
<dbReference type="Pfam" id="PF05170">
    <property type="entry name" value="AsmA"/>
    <property type="match status" value="1"/>
</dbReference>
<gene>
    <name evidence="2" type="ORF">V3328_19265</name>
</gene>
<accession>A0AAW9RW57</accession>
<dbReference type="GO" id="GO:0090313">
    <property type="term" value="P:regulation of protein targeting to membrane"/>
    <property type="evidence" value="ECO:0007669"/>
    <property type="project" value="TreeGrafter"/>
</dbReference>
<proteinExistence type="predicted"/>
<dbReference type="AlphaFoldDB" id="A0AAW9RW57"/>
<comment type="caution">
    <text evidence="2">The sequence shown here is derived from an EMBL/GenBank/DDBJ whole genome shotgun (WGS) entry which is preliminary data.</text>
</comment>
<evidence type="ECO:0000313" key="3">
    <source>
        <dbReference type="Proteomes" id="UP001378188"/>
    </source>
</evidence>
<evidence type="ECO:0000259" key="1">
    <source>
        <dbReference type="Pfam" id="PF05170"/>
    </source>
</evidence>
<feature type="domain" description="AsmA" evidence="1">
    <location>
        <begin position="504"/>
        <end position="805"/>
    </location>
</feature>
<organism evidence="2 3">
    <name type="scientific">Microbaculum marinum</name>
    <dbReference type="NCBI Taxonomy" id="1764581"/>
    <lineage>
        <taxon>Bacteria</taxon>
        <taxon>Pseudomonadati</taxon>
        <taxon>Pseudomonadota</taxon>
        <taxon>Alphaproteobacteria</taxon>
        <taxon>Hyphomicrobiales</taxon>
        <taxon>Tepidamorphaceae</taxon>
        <taxon>Microbaculum</taxon>
    </lineage>
</organism>
<dbReference type="EMBL" id="JAZHOF010000008">
    <property type="protein sequence ID" value="MEJ8573639.1"/>
    <property type="molecule type" value="Genomic_DNA"/>
</dbReference>
<sequence length="905" mass="94914">MAASETMTRKRPVWARLLAGLLGVLVVVVVAAAALVVLFPKAGIFSPMRAALMERVLSSAFGQTVVIDGPVTFELGRVFRATGSDIRVLRSDDAGDQADGQEVDRLDHGSVGLLTSALLAGRVDLEELTLDGVHLAENSTLFRVDVEGGVHMPVEARMIGVVPWIVYLSREADVQVTDVHYVYSNQTSGWLFDVVLDELSNTRNPANDAATLTSSGTINGKTITIDNDFVPADGEGPDRFAMTVTTPGAVVRLTGFAPETPEPTVKSMAMRTEVSSVGDVLELFELQRTFEGTGTLSADVAGDSGLPALENIVAEVRVDSGLDVRVTGRVDDLANRKGFDITAAANWPPGGAEISEDEGLLSFAIYQITARLAGDLGALAMTDGWITTNLFSSAIPQFGPISAADVRREDNGRIAVVGLNVLAGPPEDRTLDLSGQIGDLLRFAEFELKGNVSVPVAALLDLQTDAESLGRLAGEFAVSDAGGEAGIDTFNASITGSQLVSADVALKADQSQSVHNAAFNVNLNVPDYAQLASALSVREVPIGAIAFKGALAVASDSGSFNGQLSFGSTVLTEDLVLKTEGARPVITGTVSSPDLIMADLSRLVEVGTDLGRLRAQAVAARADRDGRTAEVTGTGKALLNPRIDVEVNAGRVDSGGDSASGVSGRFGFDDGLATAQGVKLKYRSGLFDFDGRMHVREAGRPFEVDGRMSNWPIGEVLKDLDVDLPLSGSLAASFKIASSGDTVHEAVRAANGDLNLHIRRGSIGNRMLDFSGLVLPSWLTAESAKTGVSRIECFDARLAFSPGVAVVNSAVVETDDVIVTASGRIDFKADTIDIQATPRALHPNLIPIVSPFSIEGKLSDPKVEVKGGMVGRAAAEALALPFNALGTLLGVDKADPKSEQKEVSC</sequence>
<dbReference type="InterPro" id="IPR007844">
    <property type="entry name" value="AsmA"/>
</dbReference>
<dbReference type="RefSeq" id="WP_340331340.1">
    <property type="nucleotide sequence ID" value="NZ_JAZHOF010000008.1"/>
</dbReference>
<evidence type="ECO:0000313" key="2">
    <source>
        <dbReference type="EMBL" id="MEJ8573639.1"/>
    </source>
</evidence>
<dbReference type="Proteomes" id="UP001378188">
    <property type="component" value="Unassembled WGS sequence"/>
</dbReference>
<protein>
    <submittedName>
        <fullName evidence="2">AsmA-like C-terminal region-containing protein</fullName>
    </submittedName>
</protein>
<dbReference type="InterPro" id="IPR052894">
    <property type="entry name" value="AsmA-related"/>
</dbReference>
<name>A0AAW9RW57_9HYPH</name>
<dbReference type="PANTHER" id="PTHR30441">
    <property type="entry name" value="DUF748 DOMAIN-CONTAINING PROTEIN"/>
    <property type="match status" value="1"/>
</dbReference>
<dbReference type="PANTHER" id="PTHR30441:SF4">
    <property type="entry name" value="PROTEIN ASMA"/>
    <property type="match status" value="1"/>
</dbReference>